<accession>A0A1B6PNV1</accession>
<dbReference type="SUPFAM" id="SSF50156">
    <property type="entry name" value="PDZ domain-like"/>
    <property type="match status" value="1"/>
</dbReference>
<dbReference type="Gene3D" id="2.30.42.10">
    <property type="match status" value="1"/>
</dbReference>
<dbReference type="ExpressionAtlas" id="A0A1B6PNV1">
    <property type="expression patterns" value="baseline"/>
</dbReference>
<dbReference type="InterPro" id="IPR009003">
    <property type="entry name" value="Peptidase_S1_PA"/>
</dbReference>
<dbReference type="Proteomes" id="UP000000768">
    <property type="component" value="Chromosome 6"/>
</dbReference>
<name>A0A1B6PNV1_SORBI</name>
<dbReference type="PANTHER" id="PTHR47389:SF5">
    <property type="entry name" value="OS09G0436700 PROTEIN"/>
    <property type="match status" value="1"/>
</dbReference>
<dbReference type="InterPro" id="IPR041489">
    <property type="entry name" value="PDZ_6"/>
</dbReference>
<organism evidence="3 4">
    <name type="scientific">Sorghum bicolor</name>
    <name type="common">Sorghum</name>
    <name type="synonym">Sorghum vulgare</name>
    <dbReference type="NCBI Taxonomy" id="4558"/>
    <lineage>
        <taxon>Eukaryota</taxon>
        <taxon>Viridiplantae</taxon>
        <taxon>Streptophyta</taxon>
        <taxon>Embryophyta</taxon>
        <taxon>Tracheophyta</taxon>
        <taxon>Spermatophyta</taxon>
        <taxon>Magnoliopsida</taxon>
        <taxon>Liliopsida</taxon>
        <taxon>Poales</taxon>
        <taxon>Poaceae</taxon>
        <taxon>PACMAD clade</taxon>
        <taxon>Panicoideae</taxon>
        <taxon>Andropogonodae</taxon>
        <taxon>Andropogoneae</taxon>
        <taxon>Sorghinae</taxon>
        <taxon>Sorghum</taxon>
    </lineage>
</organism>
<dbReference type="AlphaFoldDB" id="A0A1B6PNV1"/>
<reference evidence="3 4" key="1">
    <citation type="journal article" date="2009" name="Nature">
        <title>The Sorghum bicolor genome and the diversification of grasses.</title>
        <authorList>
            <person name="Paterson A.H."/>
            <person name="Bowers J.E."/>
            <person name="Bruggmann R."/>
            <person name="Dubchak I."/>
            <person name="Grimwood J."/>
            <person name="Gundlach H."/>
            <person name="Haberer G."/>
            <person name="Hellsten U."/>
            <person name="Mitros T."/>
            <person name="Poliakov A."/>
            <person name="Schmutz J."/>
            <person name="Spannagl M."/>
            <person name="Tang H."/>
            <person name="Wang X."/>
            <person name="Wicker T."/>
            <person name="Bharti A.K."/>
            <person name="Chapman J."/>
            <person name="Feltus F.A."/>
            <person name="Gowik U."/>
            <person name="Grigoriev I.V."/>
            <person name="Lyons E."/>
            <person name="Maher C.A."/>
            <person name="Martis M."/>
            <person name="Narechania A."/>
            <person name="Otillar R.P."/>
            <person name="Penning B.W."/>
            <person name="Salamov A.A."/>
            <person name="Wang Y."/>
            <person name="Zhang L."/>
            <person name="Carpita N.C."/>
            <person name="Freeling M."/>
            <person name="Gingle A.R."/>
            <person name="Hash C.T."/>
            <person name="Keller B."/>
            <person name="Klein P."/>
            <person name="Kresovich S."/>
            <person name="McCann M.C."/>
            <person name="Ming R."/>
            <person name="Peterson D.G."/>
            <person name="Mehboob-ur-Rahman"/>
            <person name="Ware D."/>
            <person name="Westhoff P."/>
            <person name="Mayer K.F."/>
            <person name="Messing J."/>
            <person name="Rokhsar D.S."/>
        </authorList>
    </citation>
    <scope>NUCLEOTIDE SEQUENCE [LARGE SCALE GENOMIC DNA]</scope>
    <source>
        <strain evidence="4">cv. BTx623</strain>
    </source>
</reference>
<dbReference type="STRING" id="4558.A0A1B6PNV1"/>
<dbReference type="PANTHER" id="PTHR47389">
    <property type="entry name" value="OS09G0436400 PROTEIN"/>
    <property type="match status" value="1"/>
</dbReference>
<dbReference type="OMA" id="HEEMMTR"/>
<keyword evidence="4" id="KW-1185">Reference proteome</keyword>
<dbReference type="Pfam" id="PF13365">
    <property type="entry name" value="Trypsin_2"/>
    <property type="match status" value="1"/>
</dbReference>
<dbReference type="Gramene" id="KXG27345">
    <property type="protein sequence ID" value="KXG27345"/>
    <property type="gene ID" value="SORBI_3006G253400"/>
</dbReference>
<reference evidence="4" key="2">
    <citation type="journal article" date="2018" name="Plant J.">
        <title>The Sorghum bicolor reference genome: improved assembly, gene annotations, a transcriptome atlas, and signatures of genome organization.</title>
        <authorList>
            <person name="McCormick R.F."/>
            <person name="Truong S.K."/>
            <person name="Sreedasyam A."/>
            <person name="Jenkins J."/>
            <person name="Shu S."/>
            <person name="Sims D."/>
            <person name="Kennedy M."/>
            <person name="Amirebrahimi M."/>
            <person name="Weers B.D."/>
            <person name="McKinley B."/>
            <person name="Mattison A."/>
            <person name="Morishige D.T."/>
            <person name="Grimwood J."/>
            <person name="Schmutz J."/>
            <person name="Mullet J.E."/>
        </authorList>
    </citation>
    <scope>NUCLEOTIDE SEQUENCE [LARGE SCALE GENOMIC DNA]</scope>
    <source>
        <strain evidence="4">cv. BTx623</strain>
    </source>
</reference>
<evidence type="ECO:0000259" key="2">
    <source>
        <dbReference type="Pfam" id="PF17820"/>
    </source>
</evidence>
<feature type="region of interest" description="Disordered" evidence="1">
    <location>
        <begin position="114"/>
        <end position="138"/>
    </location>
</feature>
<evidence type="ECO:0000313" key="4">
    <source>
        <dbReference type="Proteomes" id="UP000000768"/>
    </source>
</evidence>
<gene>
    <name evidence="3" type="ORF">SORBI_3006G253400</name>
</gene>
<dbReference type="SUPFAM" id="SSF50494">
    <property type="entry name" value="Trypsin-like serine proteases"/>
    <property type="match status" value="1"/>
</dbReference>
<dbReference type="Pfam" id="PF17820">
    <property type="entry name" value="PDZ_6"/>
    <property type="match status" value="1"/>
</dbReference>
<evidence type="ECO:0000256" key="1">
    <source>
        <dbReference type="SAM" id="MobiDB-lite"/>
    </source>
</evidence>
<dbReference type="InterPro" id="IPR036034">
    <property type="entry name" value="PDZ_sf"/>
</dbReference>
<feature type="domain" description="PDZ" evidence="2">
    <location>
        <begin position="379"/>
        <end position="418"/>
    </location>
</feature>
<dbReference type="EMBL" id="CM000765">
    <property type="protein sequence ID" value="KXG27345.1"/>
    <property type="molecule type" value="Genomic_DNA"/>
</dbReference>
<dbReference type="InParanoid" id="A0A1B6PNV1"/>
<sequence length="500" mass="56402">MDRDTPVPRRRRTESRHAGEPSSAVAVETTNGKSKTTWLWEAGGRLVETQSVTAEQTSATITEEAEDEEWTDDALPLIASSRPLPHRCPSFPKGRSRQDIAEWHEATRVAYEKAANDPVSNPPILRETKGRETPSSSEVISMRQREMLFRLSSSIVSISSTRVGDDGVPVWEFTGVVIGPSESDEHARILTTSDTVCDFEGKLLNRKLLVRLPNKAIKNGELLFFDRYYGIAVLEISVDMPLRCPSFVSSPDYGDKVFVLARDEDSSLLTTSGRVMCHNETHVYRNYYLYVSCVLPEASIFGLVIDRNGDIAGLAFFVDWSKTAVLPSSIIRTLVEMERNFSCIARPEHRLCLRAVQFLDMHKREEILYQHNIDRGYIVDKVAINSTAEIIGIRRGDVIVSVNGVCSQTMPELEEYLLSLGWKFLERKNKSSKIVLKLKVYDPIKCLEHTLSLPLGFYCLTAVKERVKVQVTEKISPDIKRKKTTTVPIPSGRVLRPRKK</sequence>
<evidence type="ECO:0000313" key="3">
    <source>
        <dbReference type="EMBL" id="KXG27345.1"/>
    </source>
</evidence>
<dbReference type="OrthoDB" id="648161at2759"/>
<proteinExistence type="predicted"/>
<protein>
    <recommendedName>
        <fullName evidence="2">PDZ domain-containing protein</fullName>
    </recommendedName>
</protein>
<feature type="region of interest" description="Disordered" evidence="1">
    <location>
        <begin position="1"/>
        <end position="34"/>
    </location>
</feature>